<keyword evidence="7" id="KW-0548">Nucleotidyltransferase</keyword>
<organism evidence="13 14">
    <name type="scientific">Candidatus Woesebacteria bacterium RIFCSPHIGHO2_02_FULL_39_13</name>
    <dbReference type="NCBI Taxonomy" id="1802505"/>
    <lineage>
        <taxon>Bacteria</taxon>
        <taxon>Candidatus Woeseibacteriota</taxon>
    </lineage>
</organism>
<dbReference type="Gene3D" id="3.90.870.10">
    <property type="entry name" value="DHBP synthase"/>
    <property type="match status" value="1"/>
</dbReference>
<evidence type="ECO:0000256" key="6">
    <source>
        <dbReference type="ARBA" id="ARBA00022694"/>
    </source>
</evidence>
<comment type="similarity">
    <text evidence="2">Belongs to the SUA5 family.</text>
</comment>
<evidence type="ECO:0000256" key="8">
    <source>
        <dbReference type="ARBA" id="ARBA00022741"/>
    </source>
</evidence>
<evidence type="ECO:0000259" key="12">
    <source>
        <dbReference type="PROSITE" id="PS51163"/>
    </source>
</evidence>
<dbReference type="AlphaFoldDB" id="A0A1F7Z527"/>
<evidence type="ECO:0000256" key="9">
    <source>
        <dbReference type="ARBA" id="ARBA00022840"/>
    </source>
</evidence>
<evidence type="ECO:0000256" key="1">
    <source>
        <dbReference type="ARBA" id="ARBA00004496"/>
    </source>
</evidence>
<keyword evidence="8" id="KW-0547">Nucleotide-binding</keyword>
<dbReference type="GO" id="GO:0000049">
    <property type="term" value="F:tRNA binding"/>
    <property type="evidence" value="ECO:0007669"/>
    <property type="project" value="TreeGrafter"/>
</dbReference>
<dbReference type="PROSITE" id="PS51163">
    <property type="entry name" value="YRDC"/>
    <property type="match status" value="1"/>
</dbReference>
<dbReference type="EMBL" id="MGGR01000005">
    <property type="protein sequence ID" value="OGM34561.1"/>
    <property type="molecule type" value="Genomic_DNA"/>
</dbReference>
<dbReference type="GO" id="GO:0006450">
    <property type="term" value="P:regulation of translational fidelity"/>
    <property type="evidence" value="ECO:0007669"/>
    <property type="project" value="TreeGrafter"/>
</dbReference>
<gene>
    <name evidence="13" type="ORF">A3D01_03405</name>
</gene>
<keyword evidence="4" id="KW-0963">Cytoplasm</keyword>
<dbReference type="GO" id="GO:0005737">
    <property type="term" value="C:cytoplasm"/>
    <property type="evidence" value="ECO:0007669"/>
    <property type="project" value="UniProtKB-SubCell"/>
</dbReference>
<keyword evidence="6" id="KW-0819">tRNA processing</keyword>
<evidence type="ECO:0000313" key="14">
    <source>
        <dbReference type="Proteomes" id="UP000177169"/>
    </source>
</evidence>
<dbReference type="InterPro" id="IPR006070">
    <property type="entry name" value="Sua5-like_dom"/>
</dbReference>
<reference evidence="13 14" key="1">
    <citation type="journal article" date="2016" name="Nat. Commun.">
        <title>Thousands of microbial genomes shed light on interconnected biogeochemical processes in an aquifer system.</title>
        <authorList>
            <person name="Anantharaman K."/>
            <person name="Brown C.T."/>
            <person name="Hug L.A."/>
            <person name="Sharon I."/>
            <person name="Castelle C.J."/>
            <person name="Probst A.J."/>
            <person name="Thomas B.C."/>
            <person name="Singh A."/>
            <person name="Wilkins M.J."/>
            <person name="Karaoz U."/>
            <person name="Brodie E.L."/>
            <person name="Williams K.H."/>
            <person name="Hubbard S.S."/>
            <person name="Banfield J.F."/>
        </authorList>
    </citation>
    <scope>NUCLEOTIDE SEQUENCE [LARGE SCALE GENOMIC DNA]</scope>
</reference>
<dbReference type="PANTHER" id="PTHR17490:SF16">
    <property type="entry name" value="THREONYLCARBAMOYL-AMP SYNTHASE"/>
    <property type="match status" value="1"/>
</dbReference>
<keyword evidence="5" id="KW-0808">Transferase</keyword>
<dbReference type="STRING" id="1802505.A3D01_03405"/>
<proteinExistence type="inferred from homology"/>
<dbReference type="Pfam" id="PF01300">
    <property type="entry name" value="Sua5_yciO_yrdC"/>
    <property type="match status" value="1"/>
</dbReference>
<dbReference type="GO" id="GO:0008033">
    <property type="term" value="P:tRNA processing"/>
    <property type="evidence" value="ECO:0007669"/>
    <property type="project" value="UniProtKB-KW"/>
</dbReference>
<evidence type="ECO:0000256" key="10">
    <source>
        <dbReference type="ARBA" id="ARBA00029774"/>
    </source>
</evidence>
<evidence type="ECO:0000256" key="3">
    <source>
        <dbReference type="ARBA" id="ARBA00012584"/>
    </source>
</evidence>
<evidence type="ECO:0000256" key="7">
    <source>
        <dbReference type="ARBA" id="ARBA00022695"/>
    </source>
</evidence>
<dbReference type="Proteomes" id="UP000177169">
    <property type="component" value="Unassembled WGS sequence"/>
</dbReference>
<dbReference type="EC" id="2.7.7.87" evidence="3"/>
<feature type="domain" description="YrdC-like" evidence="12">
    <location>
        <begin position="13"/>
        <end position="203"/>
    </location>
</feature>
<keyword evidence="9" id="KW-0067">ATP-binding</keyword>
<evidence type="ECO:0000256" key="11">
    <source>
        <dbReference type="ARBA" id="ARBA00048366"/>
    </source>
</evidence>
<dbReference type="SUPFAM" id="SSF55821">
    <property type="entry name" value="YrdC/RibB"/>
    <property type="match status" value="1"/>
</dbReference>
<comment type="catalytic activity">
    <reaction evidence="11">
        <text>L-threonine + hydrogencarbonate + ATP = L-threonylcarbamoyladenylate + diphosphate + H2O</text>
        <dbReference type="Rhea" id="RHEA:36407"/>
        <dbReference type="ChEBI" id="CHEBI:15377"/>
        <dbReference type="ChEBI" id="CHEBI:17544"/>
        <dbReference type="ChEBI" id="CHEBI:30616"/>
        <dbReference type="ChEBI" id="CHEBI:33019"/>
        <dbReference type="ChEBI" id="CHEBI:57926"/>
        <dbReference type="ChEBI" id="CHEBI:73682"/>
        <dbReference type="EC" id="2.7.7.87"/>
    </reaction>
</comment>
<sequence>MEIIKIEGTKPNELEVEKIKSFLDKGKIVVLPTETVYTFATDATNLDALKKIYELKGRDFSKPLHVVVSSIRMAQKYVYITPIAEKLAKRFLPGPLTLVLKKKKGRLPDLLTSNLPTLGIRIPDLPLNKIVSEKLKVPYTTTSANISGEANPYSIEQVLKQLSKEKQTFVDLMVDVGSLPQLKPSTLIDLTQSPPKILREGPISKKDLEKVIGKVI</sequence>
<accession>A0A1F7Z527</accession>
<evidence type="ECO:0000313" key="13">
    <source>
        <dbReference type="EMBL" id="OGM34561.1"/>
    </source>
</evidence>
<dbReference type="GO" id="GO:0005524">
    <property type="term" value="F:ATP binding"/>
    <property type="evidence" value="ECO:0007669"/>
    <property type="project" value="UniProtKB-KW"/>
</dbReference>
<dbReference type="PANTHER" id="PTHR17490">
    <property type="entry name" value="SUA5"/>
    <property type="match status" value="1"/>
</dbReference>
<dbReference type="NCBIfam" id="TIGR00057">
    <property type="entry name" value="L-threonylcarbamoyladenylate synthase"/>
    <property type="match status" value="1"/>
</dbReference>
<dbReference type="InterPro" id="IPR050156">
    <property type="entry name" value="TC-AMP_synthase_SUA5"/>
</dbReference>
<protein>
    <recommendedName>
        <fullName evidence="10">L-threonylcarbamoyladenylate synthase</fullName>
        <ecNumber evidence="3">2.7.7.87</ecNumber>
    </recommendedName>
    <alternativeName>
        <fullName evidence="10">L-threonylcarbamoyladenylate synthase</fullName>
    </alternativeName>
</protein>
<comment type="caution">
    <text evidence="13">The sequence shown here is derived from an EMBL/GenBank/DDBJ whole genome shotgun (WGS) entry which is preliminary data.</text>
</comment>
<comment type="subcellular location">
    <subcellularLocation>
        <location evidence="1">Cytoplasm</location>
    </subcellularLocation>
</comment>
<dbReference type="InterPro" id="IPR017945">
    <property type="entry name" value="DHBP_synth_RibB-like_a/b_dom"/>
</dbReference>
<dbReference type="GO" id="GO:0061710">
    <property type="term" value="F:L-threonylcarbamoyladenylate synthase"/>
    <property type="evidence" value="ECO:0007669"/>
    <property type="project" value="UniProtKB-EC"/>
</dbReference>
<evidence type="ECO:0000256" key="4">
    <source>
        <dbReference type="ARBA" id="ARBA00022490"/>
    </source>
</evidence>
<dbReference type="GO" id="GO:0003725">
    <property type="term" value="F:double-stranded RNA binding"/>
    <property type="evidence" value="ECO:0007669"/>
    <property type="project" value="InterPro"/>
</dbReference>
<name>A0A1F7Z527_9BACT</name>
<evidence type="ECO:0000256" key="2">
    <source>
        <dbReference type="ARBA" id="ARBA00007663"/>
    </source>
</evidence>
<evidence type="ECO:0000256" key="5">
    <source>
        <dbReference type="ARBA" id="ARBA00022679"/>
    </source>
</evidence>